<dbReference type="Proteomes" id="UP000323425">
    <property type="component" value="Unassembled WGS sequence"/>
</dbReference>
<reference evidence="2 3" key="1">
    <citation type="journal article" date="2018" name="Plant Biotechnol. Rep.">
        <title>Diversity and antifungal activity of endophytic bacteria associated with Panax ginseng seedlings.</title>
        <authorList>
            <person name="Park J.M."/>
            <person name="Hong C.E."/>
            <person name="Jo S.H."/>
        </authorList>
    </citation>
    <scope>NUCLEOTIDE SEQUENCE [LARGE SCALE GENOMIC DNA]</scope>
    <source>
        <strain evidence="2 3">PgKB38</strain>
    </source>
</reference>
<gene>
    <name evidence="2" type="ORF">FX985_04918</name>
</gene>
<dbReference type="AlphaFoldDB" id="A0A5M9IRS5"/>
<accession>A0A5M9IRS5</accession>
<comment type="caution">
    <text evidence="2">The sequence shown here is derived from an EMBL/GenBank/DDBJ whole genome shotgun (WGS) entry which is preliminary data.</text>
</comment>
<evidence type="ECO:0000313" key="2">
    <source>
        <dbReference type="EMBL" id="KAA8558559.1"/>
    </source>
</evidence>
<organism evidence="2 3">
    <name type="scientific">Pseudomonas extremaustralis</name>
    <dbReference type="NCBI Taxonomy" id="359110"/>
    <lineage>
        <taxon>Bacteria</taxon>
        <taxon>Pseudomonadati</taxon>
        <taxon>Pseudomonadota</taxon>
        <taxon>Gammaproteobacteria</taxon>
        <taxon>Pseudomonadales</taxon>
        <taxon>Pseudomonadaceae</taxon>
        <taxon>Pseudomonas</taxon>
    </lineage>
</organism>
<protein>
    <recommendedName>
        <fullName evidence="1">TIR domain-containing protein</fullName>
    </recommendedName>
</protein>
<dbReference type="PROSITE" id="PS50104">
    <property type="entry name" value="TIR"/>
    <property type="match status" value="1"/>
</dbReference>
<dbReference type="SUPFAM" id="SSF52200">
    <property type="entry name" value="Toll/Interleukin receptor TIR domain"/>
    <property type="match status" value="1"/>
</dbReference>
<evidence type="ECO:0000313" key="3">
    <source>
        <dbReference type="Proteomes" id="UP000323425"/>
    </source>
</evidence>
<dbReference type="InterPro" id="IPR000157">
    <property type="entry name" value="TIR_dom"/>
</dbReference>
<sequence>MKVFISWSGKRSKALAVALKDWLPLILQYAKPWVSDKDISGGDRWAQAVSSELETSNFGILCITPENLTSEWILFEAGALSKSMIDAKVIPLLWGLELSDLSGPLAQFQALKVDLHGMLNVAKAINAVAENKAADTTVEQLVPALWPQLQQKLDAIPDKEASEKHMRPQTEILEDLVSQVRGLGTRMRDFDPELIDRGIRNSNMRYRDNDPRMLDEVMHILMTRKTDMSLLILAGLVRDRMPWLAEVLVEAHRDLKTASPEQAREIAQNVMSLAKLTSRGPLGELMMGRTKSDKMLMMELPHYIDRALSIRLDPRNILEEDDTDQGTHKEE</sequence>
<feature type="domain" description="TIR" evidence="1">
    <location>
        <begin position="1"/>
        <end position="153"/>
    </location>
</feature>
<proteinExistence type="predicted"/>
<evidence type="ECO:0000259" key="1">
    <source>
        <dbReference type="PROSITE" id="PS50104"/>
    </source>
</evidence>
<name>A0A5M9IRS5_9PSED</name>
<dbReference type="Pfam" id="PF13676">
    <property type="entry name" value="TIR_2"/>
    <property type="match status" value="1"/>
</dbReference>
<dbReference type="Gene3D" id="3.40.50.10140">
    <property type="entry name" value="Toll/interleukin-1 receptor homology (TIR) domain"/>
    <property type="match status" value="1"/>
</dbReference>
<dbReference type="GO" id="GO:0007165">
    <property type="term" value="P:signal transduction"/>
    <property type="evidence" value="ECO:0007669"/>
    <property type="project" value="InterPro"/>
</dbReference>
<dbReference type="InterPro" id="IPR035897">
    <property type="entry name" value="Toll_tir_struct_dom_sf"/>
</dbReference>
<dbReference type="RefSeq" id="WP_150295932.1">
    <property type="nucleotide sequence ID" value="NZ_VTFH01000002.1"/>
</dbReference>
<dbReference type="EMBL" id="VTFH01000002">
    <property type="protein sequence ID" value="KAA8558559.1"/>
    <property type="molecule type" value="Genomic_DNA"/>
</dbReference>